<gene>
    <name evidence="14" type="ORF">FD754_000291</name>
</gene>
<evidence type="ECO:0000313" key="15">
    <source>
        <dbReference type="Proteomes" id="UP000326458"/>
    </source>
</evidence>
<comment type="caution">
    <text evidence="14">The sequence shown here is derived from an EMBL/GenBank/DDBJ whole genome shotgun (WGS) entry which is preliminary data.</text>
</comment>
<dbReference type="PANTHER" id="PTHR48118">
    <property type="entry name" value="SPINDLE AND KINETOCHORE-ASSOCIATED PROTEIN 3"/>
    <property type="match status" value="1"/>
</dbReference>
<dbReference type="Gene3D" id="6.10.250.1400">
    <property type="match status" value="1"/>
</dbReference>
<evidence type="ECO:0000256" key="11">
    <source>
        <dbReference type="ARBA" id="ARBA00023306"/>
    </source>
</evidence>
<evidence type="ECO:0000256" key="1">
    <source>
        <dbReference type="ARBA" id="ARBA00004186"/>
    </source>
</evidence>
<dbReference type="InterPro" id="IPR033341">
    <property type="entry name" value="SKA3"/>
</dbReference>
<accession>A0A5N3W631</accession>
<evidence type="ECO:0000256" key="4">
    <source>
        <dbReference type="ARBA" id="ARBA00022454"/>
    </source>
</evidence>
<dbReference type="GO" id="GO:0000278">
    <property type="term" value="P:mitotic cell cycle"/>
    <property type="evidence" value="ECO:0007669"/>
    <property type="project" value="TreeGrafter"/>
</dbReference>
<evidence type="ECO:0000256" key="8">
    <source>
        <dbReference type="ARBA" id="ARBA00022776"/>
    </source>
</evidence>
<dbReference type="GO" id="GO:0000940">
    <property type="term" value="C:outer kinetochore"/>
    <property type="evidence" value="ECO:0007669"/>
    <property type="project" value="InterPro"/>
</dbReference>
<organism evidence="14 15">
    <name type="scientific">Muntiacus muntjak</name>
    <name type="common">Barking deer</name>
    <name type="synonym">Indian muntjac</name>
    <dbReference type="NCBI Taxonomy" id="9888"/>
    <lineage>
        <taxon>Eukaryota</taxon>
        <taxon>Metazoa</taxon>
        <taxon>Chordata</taxon>
        <taxon>Craniata</taxon>
        <taxon>Vertebrata</taxon>
        <taxon>Euteleostomi</taxon>
        <taxon>Mammalia</taxon>
        <taxon>Eutheria</taxon>
        <taxon>Laurasiatheria</taxon>
        <taxon>Artiodactyla</taxon>
        <taxon>Ruminantia</taxon>
        <taxon>Pecora</taxon>
        <taxon>Cervidae</taxon>
        <taxon>Muntiacinae</taxon>
        <taxon>Muntiacus</taxon>
    </lineage>
</organism>
<evidence type="ECO:0000256" key="7">
    <source>
        <dbReference type="ARBA" id="ARBA00022701"/>
    </source>
</evidence>
<comment type="similarity">
    <text evidence="3">Belongs to the SKA3 family.</text>
</comment>
<dbReference type="GO" id="GO:0005876">
    <property type="term" value="C:spindle microtubule"/>
    <property type="evidence" value="ECO:0007669"/>
    <property type="project" value="TreeGrafter"/>
</dbReference>
<evidence type="ECO:0000256" key="9">
    <source>
        <dbReference type="ARBA" id="ARBA00022838"/>
    </source>
</evidence>
<keyword evidence="9" id="KW-0995">Kinetochore</keyword>
<evidence type="ECO:0000256" key="13">
    <source>
        <dbReference type="SAM" id="MobiDB-lite"/>
    </source>
</evidence>
<feature type="region of interest" description="Disordered" evidence="13">
    <location>
        <begin position="93"/>
        <end position="112"/>
    </location>
</feature>
<keyword evidence="6" id="KW-0132">Cell division</keyword>
<reference evidence="14 15" key="1">
    <citation type="submission" date="2019-06" db="EMBL/GenBank/DDBJ databases">
        <title>Discovery of a novel chromosome fission-fusion reversal in muntjac.</title>
        <authorList>
            <person name="Mudd A.B."/>
            <person name="Bredeson J.V."/>
            <person name="Baum R."/>
            <person name="Hockemeyer D."/>
            <person name="Rokhsar D.S."/>
        </authorList>
    </citation>
    <scope>NUCLEOTIDE SEQUENCE [LARGE SCALE GENOMIC DNA]</scope>
    <source>
        <strain evidence="14">UTSW_UCB_Mm</strain>
        <tissue evidence="14">Fibroblast cell line</tissue>
    </source>
</reference>
<keyword evidence="12" id="KW-0137">Centromere</keyword>
<evidence type="ECO:0000256" key="6">
    <source>
        <dbReference type="ARBA" id="ARBA00022618"/>
    </source>
</evidence>
<keyword evidence="8" id="KW-0498">Mitosis</keyword>
<dbReference type="AlphaFoldDB" id="A0A5N3W631"/>
<evidence type="ECO:0000256" key="10">
    <source>
        <dbReference type="ARBA" id="ARBA00023212"/>
    </source>
</evidence>
<keyword evidence="11" id="KW-0131">Cell cycle</keyword>
<evidence type="ECO:0000256" key="5">
    <source>
        <dbReference type="ARBA" id="ARBA00022490"/>
    </source>
</evidence>
<keyword evidence="5" id="KW-0963">Cytoplasm</keyword>
<sequence length="304" mass="33607">SLAVTLDAETARLQLALQREDSGFEDCPMRVFHDLHSEVQTLKDEVNIILDKASLESQQSIGFIKATKILMKKNSVDIMKMKEFFQKYGYNPHAKKNSSSECENPEKPNMKDDLLDSAALSTSVSEKSPRILPNPPQAVNNQKEEPKSLTSFSKQSLIKIPKCALKMDDFACVTPKLEHFGISEYTMCLNDTETTEIEPVTSDSVFATPGLKTQPLEKNDAEHTHSPFCTPGLKLPSTKSSTALCFEKFAGPSSPMISSYKNLLKTPTPPAILSKYNSNLATLVAVRVVPPSKLFLPQHGGRNM</sequence>
<comment type="subcellular location">
    <subcellularLocation>
        <location evidence="2">Chromosome</location>
        <location evidence="2">Centromere</location>
        <location evidence="2">Kinetochore</location>
    </subcellularLocation>
    <subcellularLocation>
        <location evidence="1">Cytoplasm</location>
        <location evidence="1">Cytoskeleton</location>
        <location evidence="1">Spindle</location>
    </subcellularLocation>
</comment>
<keyword evidence="10" id="KW-0206">Cytoskeleton</keyword>
<evidence type="ECO:0000313" key="14">
    <source>
        <dbReference type="EMBL" id="KAB0356135.1"/>
    </source>
</evidence>
<feature type="non-terminal residue" evidence="14">
    <location>
        <position position="1"/>
    </location>
</feature>
<name>A0A5N3W631_MUNMU</name>
<dbReference type="Proteomes" id="UP000326458">
    <property type="component" value="Unassembled WGS sequence"/>
</dbReference>
<keyword evidence="4" id="KW-0158">Chromosome</keyword>
<evidence type="ECO:0000256" key="3">
    <source>
        <dbReference type="ARBA" id="ARBA00007716"/>
    </source>
</evidence>
<feature type="region of interest" description="Disordered" evidence="13">
    <location>
        <begin position="124"/>
        <end position="150"/>
    </location>
</feature>
<protein>
    <submittedName>
        <fullName evidence="14">Uncharacterized protein</fullName>
    </submittedName>
</protein>
<keyword evidence="7" id="KW-0493">Microtubule</keyword>
<dbReference type="GO" id="GO:0007059">
    <property type="term" value="P:chromosome segregation"/>
    <property type="evidence" value="ECO:0007669"/>
    <property type="project" value="InterPro"/>
</dbReference>
<dbReference type="PANTHER" id="PTHR48118:SF1">
    <property type="entry name" value="SPINDLE AND KINETOCHORE-ASSOCIATED PROTEIN 3"/>
    <property type="match status" value="1"/>
</dbReference>
<evidence type="ECO:0000256" key="2">
    <source>
        <dbReference type="ARBA" id="ARBA00004629"/>
    </source>
</evidence>
<dbReference type="EMBL" id="VCEA01000001">
    <property type="protein sequence ID" value="KAB0356135.1"/>
    <property type="molecule type" value="Genomic_DNA"/>
</dbReference>
<dbReference type="GO" id="GO:0051301">
    <property type="term" value="P:cell division"/>
    <property type="evidence" value="ECO:0007669"/>
    <property type="project" value="UniProtKB-KW"/>
</dbReference>
<evidence type="ECO:0000256" key="12">
    <source>
        <dbReference type="ARBA" id="ARBA00023328"/>
    </source>
</evidence>
<keyword evidence="15" id="KW-1185">Reference proteome</keyword>
<proteinExistence type="inferred from homology"/>